<dbReference type="GO" id="GO:0016020">
    <property type="term" value="C:membrane"/>
    <property type="evidence" value="ECO:0007669"/>
    <property type="project" value="InterPro"/>
</dbReference>
<organism evidence="3 4">
    <name type="scientific">Trichostrongylus colubriformis</name>
    <name type="common">Black scour worm</name>
    <dbReference type="NCBI Taxonomy" id="6319"/>
    <lineage>
        <taxon>Eukaryota</taxon>
        <taxon>Metazoa</taxon>
        <taxon>Ecdysozoa</taxon>
        <taxon>Nematoda</taxon>
        <taxon>Chromadorea</taxon>
        <taxon>Rhabditida</taxon>
        <taxon>Rhabditina</taxon>
        <taxon>Rhabditomorpha</taxon>
        <taxon>Strongyloidea</taxon>
        <taxon>Trichostrongylidae</taxon>
        <taxon>Trichostrongylus</taxon>
    </lineage>
</organism>
<keyword evidence="2" id="KW-1133">Transmembrane helix</keyword>
<feature type="transmembrane region" description="Helical" evidence="2">
    <location>
        <begin position="271"/>
        <end position="291"/>
    </location>
</feature>
<dbReference type="EMBL" id="WIXE01003815">
    <property type="protein sequence ID" value="KAK5983596.1"/>
    <property type="molecule type" value="Genomic_DNA"/>
</dbReference>
<accession>A0AAN8IRT4</accession>
<feature type="transmembrane region" description="Helical" evidence="2">
    <location>
        <begin position="238"/>
        <end position="259"/>
    </location>
</feature>
<feature type="transmembrane region" description="Helical" evidence="2">
    <location>
        <begin position="169"/>
        <end position="193"/>
    </location>
</feature>
<evidence type="ECO:0000313" key="3">
    <source>
        <dbReference type="EMBL" id="KAK5983596.1"/>
    </source>
</evidence>
<dbReference type="GO" id="GO:0007606">
    <property type="term" value="P:sensory perception of chemical stimulus"/>
    <property type="evidence" value="ECO:0007669"/>
    <property type="project" value="InterPro"/>
</dbReference>
<dbReference type="PANTHER" id="PTHR23128">
    <property type="entry name" value="SERPENTINE RECEPTOR, CLASS E (EPSILON)-RELATED"/>
    <property type="match status" value="1"/>
</dbReference>
<dbReference type="AlphaFoldDB" id="A0AAN8IRT4"/>
<keyword evidence="2" id="KW-0812">Transmembrane</keyword>
<evidence type="ECO:0000256" key="1">
    <source>
        <dbReference type="ARBA" id="ARBA00006803"/>
    </source>
</evidence>
<feature type="transmembrane region" description="Helical" evidence="2">
    <location>
        <begin position="65"/>
        <end position="86"/>
    </location>
</feature>
<dbReference type="Pfam" id="PF03125">
    <property type="entry name" value="Sre"/>
    <property type="match status" value="1"/>
</dbReference>
<reference evidence="3 4" key="1">
    <citation type="submission" date="2019-10" db="EMBL/GenBank/DDBJ databases">
        <title>Assembly and Annotation for the nematode Trichostrongylus colubriformis.</title>
        <authorList>
            <person name="Martin J."/>
        </authorList>
    </citation>
    <scope>NUCLEOTIDE SEQUENCE [LARGE SCALE GENOMIC DNA]</scope>
    <source>
        <strain evidence="3">G859</strain>
        <tissue evidence="3">Whole worm</tissue>
    </source>
</reference>
<protein>
    <submittedName>
        <fullName evidence="3">Uncharacterized protein</fullName>
    </submittedName>
</protein>
<gene>
    <name evidence="3" type="ORF">GCK32_002414</name>
</gene>
<evidence type="ECO:0000256" key="2">
    <source>
        <dbReference type="SAM" id="Phobius"/>
    </source>
</evidence>
<dbReference type="Proteomes" id="UP001331761">
    <property type="component" value="Unassembled WGS sequence"/>
</dbReference>
<dbReference type="PANTHER" id="PTHR23128:SF132">
    <property type="entry name" value="SERPENTINE RECEPTOR, CLASS E (EPSILON)-RELATED"/>
    <property type="match status" value="1"/>
</dbReference>
<keyword evidence="4" id="KW-1185">Reference proteome</keyword>
<keyword evidence="2" id="KW-0472">Membrane</keyword>
<proteinExistence type="inferred from homology"/>
<comment type="caution">
    <text evidence="3">The sequence shown here is derived from an EMBL/GenBank/DDBJ whole genome shotgun (WGS) entry which is preliminary data.</text>
</comment>
<feature type="transmembrane region" description="Helical" evidence="2">
    <location>
        <begin position="25"/>
        <end position="44"/>
    </location>
</feature>
<name>A0AAN8IRT4_TRICO</name>
<comment type="similarity">
    <text evidence="1">Belongs to the nematode receptor-like protein sre family.</text>
</comment>
<evidence type="ECO:0000313" key="4">
    <source>
        <dbReference type="Proteomes" id="UP001331761"/>
    </source>
</evidence>
<feature type="transmembrane region" description="Helical" evidence="2">
    <location>
        <begin position="141"/>
        <end position="163"/>
    </location>
</feature>
<sequence length="335" mass="38673">MIHIEIGNVNVCISILNPKPAPLNYATWLLYAVELLATSLALFYMSRLIRLFGKTSLFHENLVRISIALFISNYPNVGARVVLFLYEVDVLKLEENSAFPIIIAVACFIRIWSMNVVLLYLPSVIIERSFASKYIHDYEKFPRPCIHMTIIPFIYAMSALLALCNMLNYFNFAILASSTAVFFITYCVAYITLFRRDLVKLRDIKSGRYQKYNTYTLSTKFQLEENLRVMKILMQLSITWAVCALFACLSFVLATIILVDYLQWSQMSYTLLNVLYAISLNAVTWIFTNAVGRIRLRFSLPWSTKIETLQRSRAVDEHRGASQAYFKQLNTAWNV</sequence>
<feature type="transmembrane region" description="Helical" evidence="2">
    <location>
        <begin position="98"/>
        <end position="121"/>
    </location>
</feature>
<dbReference type="InterPro" id="IPR004151">
    <property type="entry name" value="7TM_GPCR_serpentine_rcpt_Sre"/>
</dbReference>